<organism evidence="1 2">
    <name type="scientific">Winogradskyella phage Peternella_1</name>
    <dbReference type="NCBI Taxonomy" id="2745699"/>
    <lineage>
        <taxon>Viruses</taxon>
        <taxon>Duplodnaviria</taxon>
        <taxon>Heunggongvirae</taxon>
        <taxon>Uroviricota</taxon>
        <taxon>Caudoviricetes</taxon>
        <taxon>Winoviridae</taxon>
        <taxon>Peternellavirus</taxon>
        <taxon>Peternellavirus peternella</taxon>
    </lineage>
</organism>
<reference evidence="1" key="1">
    <citation type="submission" date="2020-07" db="EMBL/GenBank/DDBJ databases">
        <title>Highly diverse flavobacterial phages as mortality factor during North Sea spring blooms.</title>
        <authorList>
            <person name="Bartlau N."/>
            <person name="Wichels A."/>
            <person name="Krohne G."/>
            <person name="Adriaenssens E.M."/>
            <person name="Heins A."/>
            <person name="Fuchs B.M."/>
            <person name="Amann R."/>
            <person name="Moraru C."/>
        </authorList>
    </citation>
    <scope>NUCLEOTIDE SEQUENCE</scope>
</reference>
<accession>A0A8E4ZMX8</accession>
<evidence type="ECO:0000313" key="1">
    <source>
        <dbReference type="EMBL" id="QQV91550.1"/>
    </source>
</evidence>
<gene>
    <name evidence="1" type="ORF">Peternella1_14</name>
</gene>
<dbReference type="EMBL" id="MT732475">
    <property type="protein sequence ID" value="QQV91550.1"/>
    <property type="molecule type" value="Genomic_DNA"/>
</dbReference>
<evidence type="ECO:0000313" key="2">
    <source>
        <dbReference type="Proteomes" id="UP000693777"/>
    </source>
</evidence>
<protein>
    <submittedName>
        <fullName evidence="1">Uncharacterized protein</fullName>
    </submittedName>
</protein>
<keyword evidence="2" id="KW-1185">Reference proteome</keyword>
<dbReference type="Proteomes" id="UP000693777">
    <property type="component" value="Segment"/>
</dbReference>
<name>A0A8E4ZMX8_9CAUD</name>
<proteinExistence type="predicted"/>
<sequence length="104" mass="12134">MKPIPKIEISISLMELQQAIQGTECFSHHIPNVRLVKAGRSTLFRVIVKLTKKELTKREATKPFKLKLEFDEAHHLEEYLRLSNIVQPNHYHKTLADKLHQKLA</sequence>